<gene>
    <name evidence="8" type="ORF">BDE18_3990</name>
    <name evidence="6" type="ORF">ESD82_09115</name>
    <name evidence="7" type="ORF">HYQ43_22310</name>
</gene>
<keyword evidence="2" id="KW-0479">Metal-binding</keyword>
<evidence type="ECO:0000313" key="6">
    <source>
        <dbReference type="EMBL" id="QFG36361.1"/>
    </source>
</evidence>
<dbReference type="EMBL" id="RBLI01000003">
    <property type="protein sequence ID" value="RKS43053.1"/>
    <property type="molecule type" value="Genomic_DNA"/>
</dbReference>
<dbReference type="AlphaFoldDB" id="A0A1I5IVW9"/>
<keyword evidence="7" id="KW-0614">Plasmid</keyword>
<name>A0A1I5IVW9_PARPN</name>
<evidence type="ECO:0000313" key="11">
    <source>
        <dbReference type="Proteomes" id="UP000509322"/>
    </source>
</evidence>
<dbReference type="PANTHER" id="PTHR33337">
    <property type="entry name" value="GFA DOMAIN-CONTAINING PROTEIN"/>
    <property type="match status" value="1"/>
</dbReference>
<dbReference type="OrthoDB" id="9807246at2"/>
<dbReference type="Gene3D" id="3.90.1590.10">
    <property type="entry name" value="glutathione-dependent formaldehyde- activating enzyme (gfa)"/>
    <property type="match status" value="1"/>
</dbReference>
<dbReference type="PROSITE" id="PS51891">
    <property type="entry name" value="CENP_V_GFA"/>
    <property type="match status" value="1"/>
</dbReference>
<dbReference type="PANTHER" id="PTHR33337:SF40">
    <property type="entry name" value="CENP-V_GFA DOMAIN-CONTAINING PROTEIN-RELATED"/>
    <property type="match status" value="1"/>
</dbReference>
<comment type="similarity">
    <text evidence="1">Belongs to the Gfa family.</text>
</comment>
<geneLocation type="plasmid" evidence="6">
    <name>pPAN2</name>
</geneLocation>
<dbReference type="KEGG" id="ppan:ESD82_09115"/>
<evidence type="ECO:0000256" key="3">
    <source>
        <dbReference type="ARBA" id="ARBA00022833"/>
    </source>
</evidence>
<evidence type="ECO:0000313" key="7">
    <source>
        <dbReference type="EMBL" id="QLH16939.1"/>
    </source>
</evidence>
<dbReference type="RefSeq" id="WP_024844614.1">
    <property type="nucleotide sequence ID" value="NZ_CP038205.1"/>
</dbReference>
<dbReference type="GeneID" id="51370725"/>
<dbReference type="SUPFAM" id="SSF51316">
    <property type="entry name" value="Mss4-like"/>
    <property type="match status" value="1"/>
</dbReference>
<dbReference type="Pfam" id="PF04828">
    <property type="entry name" value="GFA"/>
    <property type="match status" value="1"/>
</dbReference>
<evidence type="ECO:0000256" key="2">
    <source>
        <dbReference type="ARBA" id="ARBA00022723"/>
    </source>
</evidence>
<reference evidence="6 10" key="2">
    <citation type="submission" date="2019-01" db="EMBL/GenBank/DDBJ databases">
        <title>Complete Genome Sequence and Annotation of the Paracoccus pantotrophus type strain DSM 2944.</title>
        <authorList>
            <person name="Bockwoldt J.A."/>
            <person name="Zimmermann M."/>
            <person name="Tiso T."/>
            <person name="Blank L.M."/>
        </authorList>
    </citation>
    <scope>NUCLEOTIDE SEQUENCE [LARGE SCALE GENOMIC DNA]</scope>
    <source>
        <strain evidence="6 10">DSM 2944</strain>
        <plasmid evidence="6">pPAN2</plasmid>
        <plasmid evidence="10">ppan2</plasmid>
    </source>
</reference>
<reference evidence="7 11" key="3">
    <citation type="submission" date="2020-07" db="EMBL/GenBank/DDBJ databases">
        <title>The complete genome of Paracoccus pantotrophus ACCC 10489.</title>
        <authorList>
            <person name="Si Y."/>
        </authorList>
    </citation>
    <scope>NUCLEOTIDE SEQUENCE [LARGE SCALE GENOMIC DNA]</scope>
    <source>
        <strain evidence="7 11">ACCC10489</strain>
        <plasmid evidence="7 11">unnamed1</plasmid>
    </source>
</reference>
<evidence type="ECO:0000256" key="4">
    <source>
        <dbReference type="ARBA" id="ARBA00023239"/>
    </source>
</evidence>
<evidence type="ECO:0000313" key="9">
    <source>
        <dbReference type="Proteomes" id="UP000273626"/>
    </source>
</evidence>
<dbReference type="EMBL" id="CP058691">
    <property type="protein sequence ID" value="QLH16939.1"/>
    <property type="molecule type" value="Genomic_DNA"/>
</dbReference>
<dbReference type="EMBL" id="CP044425">
    <property type="protein sequence ID" value="QFG36361.1"/>
    <property type="molecule type" value="Genomic_DNA"/>
</dbReference>
<evidence type="ECO:0000256" key="1">
    <source>
        <dbReference type="ARBA" id="ARBA00005495"/>
    </source>
</evidence>
<dbReference type="GO" id="GO:0016846">
    <property type="term" value="F:carbon-sulfur lyase activity"/>
    <property type="evidence" value="ECO:0007669"/>
    <property type="project" value="InterPro"/>
</dbReference>
<evidence type="ECO:0000259" key="5">
    <source>
        <dbReference type="PROSITE" id="PS51891"/>
    </source>
</evidence>
<dbReference type="InterPro" id="IPR006913">
    <property type="entry name" value="CENP-V/GFA"/>
</dbReference>
<evidence type="ECO:0000313" key="10">
    <source>
        <dbReference type="Proteomes" id="UP000326453"/>
    </source>
</evidence>
<dbReference type="Proteomes" id="UP000326453">
    <property type="component" value="Plasmid pPAN2"/>
</dbReference>
<feature type="domain" description="CENP-V/GFA" evidence="5">
    <location>
        <begin position="3"/>
        <end position="115"/>
    </location>
</feature>
<keyword evidence="4" id="KW-0456">Lyase</keyword>
<dbReference type="InterPro" id="IPR011057">
    <property type="entry name" value="Mss4-like_sf"/>
</dbReference>
<evidence type="ECO:0000313" key="8">
    <source>
        <dbReference type="EMBL" id="RKS43053.1"/>
    </source>
</evidence>
<geneLocation type="plasmid" evidence="7 11">
    <name>unnamed1</name>
</geneLocation>
<accession>A0A1I5IVW9</accession>
<proteinExistence type="inferred from homology"/>
<dbReference type="GO" id="GO:0046872">
    <property type="term" value="F:metal ion binding"/>
    <property type="evidence" value="ECO:0007669"/>
    <property type="project" value="UniProtKB-KW"/>
</dbReference>
<geneLocation type="plasmid" evidence="10">
    <name>ppan2</name>
</geneLocation>
<protein>
    <submittedName>
        <fullName evidence="7">GFA family protein</fullName>
    </submittedName>
</protein>
<dbReference type="Proteomes" id="UP000509322">
    <property type="component" value="Plasmid unnamed1"/>
</dbReference>
<keyword evidence="3" id="KW-0862">Zinc</keyword>
<reference evidence="8 9" key="1">
    <citation type="submission" date="2018-10" db="EMBL/GenBank/DDBJ databases">
        <title>Genomic Encyclopedia of Archaeal and Bacterial Type Strains, Phase II (KMG-II): from individual species to whole genera.</title>
        <authorList>
            <person name="Goeker M."/>
        </authorList>
    </citation>
    <scope>NUCLEOTIDE SEQUENCE [LARGE SCALE GENOMIC DNA]</scope>
    <source>
        <strain evidence="9">ATCC 35512 / DSM 2944 / CIP 106514 / LMD 82.5 / NBRC 102493 / NCCB 82005 / GB17</strain>
        <strain evidence="8">DSM 2944</strain>
    </source>
</reference>
<organism evidence="7 11">
    <name type="scientific">Paracoccus pantotrophus</name>
    <name type="common">Thiosphaera pantotropha</name>
    <dbReference type="NCBI Taxonomy" id="82367"/>
    <lineage>
        <taxon>Bacteria</taxon>
        <taxon>Pseudomonadati</taxon>
        <taxon>Pseudomonadota</taxon>
        <taxon>Alphaproteobacteria</taxon>
        <taxon>Rhodobacterales</taxon>
        <taxon>Paracoccaceae</taxon>
        <taxon>Paracoccus</taxon>
    </lineage>
</organism>
<keyword evidence="9" id="KW-1185">Reference proteome</keyword>
<sequence>MNVEGSCHCGHVTYHAEIDPERVSICHCTDCQQLTGSAFRVTAMVPRAAFRLTGAAPRRYVKVADNGKRRLQFFCPECGSPIYTTGEGAAADEIGIRVGTVNQRDQLRPTLQIWCGSALPWLGQIPALPGRSGD</sequence>
<dbReference type="Proteomes" id="UP000273626">
    <property type="component" value="Unassembled WGS sequence"/>
</dbReference>